<dbReference type="EMBL" id="NJHN03000061">
    <property type="protein sequence ID" value="KAH9419049.1"/>
    <property type="molecule type" value="Genomic_DNA"/>
</dbReference>
<name>A0ABQ8J8Z8_DERPT</name>
<evidence type="ECO:0000313" key="2">
    <source>
        <dbReference type="Proteomes" id="UP000887458"/>
    </source>
</evidence>
<protein>
    <submittedName>
        <fullName evidence="1">Uncharacterized protein</fullName>
    </submittedName>
</protein>
<reference evidence="1 2" key="2">
    <citation type="journal article" date="2022" name="Mol. Biol. Evol.">
        <title>Comparative Genomics Reveals Insights into the Divergent Evolution of Astigmatic Mites and Household Pest Adaptations.</title>
        <authorList>
            <person name="Xiong Q."/>
            <person name="Wan A.T."/>
            <person name="Liu X."/>
            <person name="Fung C.S."/>
            <person name="Xiao X."/>
            <person name="Malainual N."/>
            <person name="Hou J."/>
            <person name="Wang L."/>
            <person name="Wang M."/>
            <person name="Yang K.Y."/>
            <person name="Cui Y."/>
            <person name="Leung E.L."/>
            <person name="Nong W."/>
            <person name="Shin S.K."/>
            <person name="Au S.W."/>
            <person name="Jeong K.Y."/>
            <person name="Chew F.T."/>
            <person name="Hui J.H."/>
            <person name="Leung T.F."/>
            <person name="Tungtrongchitr A."/>
            <person name="Zhong N."/>
            <person name="Liu Z."/>
            <person name="Tsui S.K."/>
        </authorList>
    </citation>
    <scope>NUCLEOTIDE SEQUENCE [LARGE SCALE GENOMIC DNA]</scope>
    <source>
        <strain evidence="1">Derp</strain>
    </source>
</reference>
<dbReference type="Proteomes" id="UP000887458">
    <property type="component" value="Unassembled WGS sequence"/>
</dbReference>
<proteinExistence type="predicted"/>
<accession>A0ABQ8J8Z8</accession>
<evidence type="ECO:0000313" key="1">
    <source>
        <dbReference type="EMBL" id="KAH9419049.1"/>
    </source>
</evidence>
<gene>
    <name evidence="1" type="ORF">DERP_011144</name>
</gene>
<organism evidence="1 2">
    <name type="scientific">Dermatophagoides pteronyssinus</name>
    <name type="common">European house dust mite</name>
    <dbReference type="NCBI Taxonomy" id="6956"/>
    <lineage>
        <taxon>Eukaryota</taxon>
        <taxon>Metazoa</taxon>
        <taxon>Ecdysozoa</taxon>
        <taxon>Arthropoda</taxon>
        <taxon>Chelicerata</taxon>
        <taxon>Arachnida</taxon>
        <taxon>Acari</taxon>
        <taxon>Acariformes</taxon>
        <taxon>Sarcoptiformes</taxon>
        <taxon>Astigmata</taxon>
        <taxon>Psoroptidia</taxon>
        <taxon>Analgoidea</taxon>
        <taxon>Pyroglyphidae</taxon>
        <taxon>Dermatophagoidinae</taxon>
        <taxon>Dermatophagoides</taxon>
    </lineage>
</organism>
<comment type="caution">
    <text evidence="1">The sequence shown here is derived from an EMBL/GenBank/DDBJ whole genome shotgun (WGS) entry which is preliminary data.</text>
</comment>
<keyword evidence="2" id="KW-1185">Reference proteome</keyword>
<sequence>MNFKSIFMNEVDYIHTCDPLTIKMKLQYEYLFEFSEVKHVATLLNNYCLLNINYSIRENVSNYEVVDDDNEDYDNKDFQFIPPPMPRIGGQSSSKYH</sequence>
<reference evidence="1 2" key="1">
    <citation type="journal article" date="2018" name="J. Allergy Clin. Immunol.">
        <title>High-quality assembly of Dermatophagoides pteronyssinus genome and transcriptome reveals a wide range of novel allergens.</title>
        <authorList>
            <person name="Liu X.Y."/>
            <person name="Yang K.Y."/>
            <person name="Wang M.Q."/>
            <person name="Kwok J.S."/>
            <person name="Zeng X."/>
            <person name="Yang Z."/>
            <person name="Xiao X.J."/>
            <person name="Lau C.P."/>
            <person name="Li Y."/>
            <person name="Huang Z.M."/>
            <person name="Ba J.G."/>
            <person name="Yim A.K."/>
            <person name="Ouyang C.Y."/>
            <person name="Ngai S.M."/>
            <person name="Chan T.F."/>
            <person name="Leung E.L."/>
            <person name="Liu L."/>
            <person name="Liu Z.G."/>
            <person name="Tsui S.K."/>
        </authorList>
    </citation>
    <scope>NUCLEOTIDE SEQUENCE [LARGE SCALE GENOMIC DNA]</scope>
    <source>
        <strain evidence="1">Derp</strain>
    </source>
</reference>